<name>A0AAV8QDI0_ENSVE</name>
<evidence type="ECO:0000256" key="1">
    <source>
        <dbReference type="SAM" id="MobiDB-lite"/>
    </source>
</evidence>
<dbReference type="EMBL" id="JAQQAF010000007">
    <property type="protein sequence ID" value="KAJ8470973.1"/>
    <property type="molecule type" value="Genomic_DNA"/>
</dbReference>
<dbReference type="Proteomes" id="UP001222027">
    <property type="component" value="Unassembled WGS sequence"/>
</dbReference>
<keyword evidence="3" id="KW-1185">Reference proteome</keyword>
<feature type="region of interest" description="Disordered" evidence="1">
    <location>
        <begin position="164"/>
        <end position="194"/>
    </location>
</feature>
<gene>
    <name evidence="2" type="ORF">OPV22_025316</name>
</gene>
<evidence type="ECO:0000313" key="3">
    <source>
        <dbReference type="Proteomes" id="UP001222027"/>
    </source>
</evidence>
<accession>A0AAV8QDI0</accession>
<reference evidence="2 3" key="1">
    <citation type="submission" date="2022-12" db="EMBL/GenBank/DDBJ databases">
        <title>Chromosome-scale assembly of the Ensete ventricosum genome.</title>
        <authorList>
            <person name="Dussert Y."/>
            <person name="Stocks J."/>
            <person name="Wendawek A."/>
            <person name="Woldeyes F."/>
            <person name="Nichols R.A."/>
            <person name="Borrell J.S."/>
        </authorList>
    </citation>
    <scope>NUCLEOTIDE SEQUENCE [LARGE SCALE GENOMIC DNA]</scope>
    <source>
        <strain evidence="3">cv. Maze</strain>
        <tissue evidence="2">Seeds</tissue>
    </source>
</reference>
<sequence length="194" mass="22302">MRLTCRTSASTWLKSMQPREHRRKGTVVGGESEISGFLLIMTCKKKKMMKKKKKKKSPFRNIQIKCDVQKRWSYARSQSQLWWIKVRLRLLMETNYLMTWGVLDLCKKDLLLYSCKLFNLQPKRVSSFNHIQRPSTLSVHGCSILESTAPTVSAAISHQTVTDRSSQSSVVMRQPSDAQPAHHLRVSGVPPESR</sequence>
<comment type="caution">
    <text evidence="2">The sequence shown here is derived from an EMBL/GenBank/DDBJ whole genome shotgun (WGS) entry which is preliminary data.</text>
</comment>
<proteinExistence type="predicted"/>
<organism evidence="2 3">
    <name type="scientific">Ensete ventricosum</name>
    <name type="common">Abyssinian banana</name>
    <name type="synonym">Musa ensete</name>
    <dbReference type="NCBI Taxonomy" id="4639"/>
    <lineage>
        <taxon>Eukaryota</taxon>
        <taxon>Viridiplantae</taxon>
        <taxon>Streptophyta</taxon>
        <taxon>Embryophyta</taxon>
        <taxon>Tracheophyta</taxon>
        <taxon>Spermatophyta</taxon>
        <taxon>Magnoliopsida</taxon>
        <taxon>Liliopsida</taxon>
        <taxon>Zingiberales</taxon>
        <taxon>Musaceae</taxon>
        <taxon>Ensete</taxon>
    </lineage>
</organism>
<dbReference type="AlphaFoldDB" id="A0AAV8QDI0"/>
<evidence type="ECO:0000313" key="2">
    <source>
        <dbReference type="EMBL" id="KAJ8470973.1"/>
    </source>
</evidence>
<protein>
    <submittedName>
        <fullName evidence="2">Uncharacterized protein</fullName>
    </submittedName>
</protein>